<proteinExistence type="predicted"/>
<evidence type="ECO:0000313" key="2">
    <source>
        <dbReference type="Proteomes" id="UP000267882"/>
    </source>
</evidence>
<protein>
    <submittedName>
        <fullName evidence="1">Uncharacterized protein</fullName>
    </submittedName>
</protein>
<accession>A0A385UCJ1</accession>
<name>A0A385UCJ1_9CAUD</name>
<dbReference type="RefSeq" id="YP_010098346.1">
    <property type="nucleotide sequence ID" value="NC_055766.1"/>
</dbReference>
<dbReference type="KEGG" id="vg:65116017"/>
<dbReference type="EMBL" id="MH727547">
    <property type="protein sequence ID" value="AYB69231.1"/>
    <property type="molecule type" value="Genomic_DNA"/>
</dbReference>
<organism evidence="1 2">
    <name type="scientific">Gordonia phage Foxboro</name>
    <dbReference type="NCBI Taxonomy" id="2301602"/>
    <lineage>
        <taxon>Viruses</taxon>
        <taxon>Duplodnaviria</taxon>
        <taxon>Heunggongvirae</taxon>
        <taxon>Uroviricota</taxon>
        <taxon>Caudoviricetes</taxon>
        <taxon>Zierdtviridae</taxon>
        <taxon>Emilbogenvirinae</taxon>
        <taxon>Foxborovirus</taxon>
        <taxon>Foxborovirus foxboro</taxon>
    </lineage>
</organism>
<gene>
    <name evidence="1" type="primary">90</name>
    <name evidence="1" type="ORF">SEA_FOXBORO_90</name>
</gene>
<reference evidence="1 2" key="1">
    <citation type="submission" date="2018-08" db="EMBL/GenBank/DDBJ databases">
        <authorList>
            <person name="Duda J.M."/>
            <person name="Larson A.P."/>
            <person name="Nowak S."/>
            <person name="Ricci M.J."/>
            <person name="Westholm D.E."/>
            <person name="Delesalle V.A."/>
            <person name="Garlena R.A."/>
            <person name="Russell D.A."/>
            <person name="Pope W.H."/>
            <person name="Jacobs-Sera D."/>
            <person name="Hatfull G.F."/>
        </authorList>
    </citation>
    <scope>NUCLEOTIDE SEQUENCE [LARGE SCALE GENOMIC DNA]</scope>
</reference>
<keyword evidence="2" id="KW-1185">Reference proteome</keyword>
<evidence type="ECO:0000313" key="1">
    <source>
        <dbReference type="EMBL" id="AYB69231.1"/>
    </source>
</evidence>
<dbReference type="GeneID" id="65116017"/>
<dbReference type="Proteomes" id="UP000267882">
    <property type="component" value="Segment"/>
</dbReference>
<sequence>MTHNTLTAQMFDALASVDLGSGDATHTGDRVDVSVYAPFDNGEERELVISRDRAYPDGLGWRTYGDYTGERHHRTIGDVVDYVGWYAQRYGDVEPVAPVALRLFDGGATVAV</sequence>